<organism evidence="3 4">
    <name type="scientific">Plantactinospora alkalitolerans</name>
    <dbReference type="NCBI Taxonomy" id="2789879"/>
    <lineage>
        <taxon>Bacteria</taxon>
        <taxon>Bacillati</taxon>
        <taxon>Actinomycetota</taxon>
        <taxon>Actinomycetes</taxon>
        <taxon>Micromonosporales</taxon>
        <taxon>Micromonosporaceae</taxon>
        <taxon>Plantactinospora</taxon>
    </lineage>
</organism>
<proteinExistence type="predicted"/>
<dbReference type="Pfam" id="PF00553">
    <property type="entry name" value="CBM_2"/>
    <property type="match status" value="1"/>
</dbReference>
<dbReference type="Proteomes" id="UP000638560">
    <property type="component" value="Unassembled WGS sequence"/>
</dbReference>
<evidence type="ECO:0000313" key="4">
    <source>
        <dbReference type="Proteomes" id="UP000638560"/>
    </source>
</evidence>
<dbReference type="SMART" id="SM00637">
    <property type="entry name" value="CBD_II"/>
    <property type="match status" value="1"/>
</dbReference>
<dbReference type="EMBL" id="JADPUN010000227">
    <property type="protein sequence ID" value="MBF9132330.1"/>
    <property type="molecule type" value="Genomic_DNA"/>
</dbReference>
<dbReference type="RefSeq" id="WP_196203862.1">
    <property type="nucleotide sequence ID" value="NZ_JADPUN010000227.1"/>
</dbReference>
<dbReference type="PROSITE" id="PS51173">
    <property type="entry name" value="CBM2"/>
    <property type="match status" value="1"/>
</dbReference>
<feature type="region of interest" description="Disordered" evidence="1">
    <location>
        <begin position="84"/>
        <end position="104"/>
    </location>
</feature>
<evidence type="ECO:0000313" key="3">
    <source>
        <dbReference type="EMBL" id="MBF9132330.1"/>
    </source>
</evidence>
<dbReference type="InterPro" id="IPR008965">
    <property type="entry name" value="CBM2/CBM3_carb-bd_dom_sf"/>
</dbReference>
<protein>
    <submittedName>
        <fullName evidence="3">Cellulose binding domain-containing protein</fullName>
    </submittedName>
</protein>
<dbReference type="SUPFAM" id="SSF49384">
    <property type="entry name" value="Carbohydrate-binding domain"/>
    <property type="match status" value="1"/>
</dbReference>
<evidence type="ECO:0000256" key="1">
    <source>
        <dbReference type="SAM" id="MobiDB-lite"/>
    </source>
</evidence>
<feature type="non-terminal residue" evidence="3">
    <location>
        <position position="1"/>
    </location>
</feature>
<sequence>PNTPPGGSGGCTASVSLNSWNGGFVATVRVTAGSSGTNGWTVSVNLPSGSAVTNSWNTQASGTSGTVTFSNTSYNGRIAAGQSTEFGFQGSGSGTGMSPSCTAS</sequence>
<dbReference type="InterPro" id="IPR012291">
    <property type="entry name" value="CBM2_carb-bd_dom_sf"/>
</dbReference>
<keyword evidence="4" id="KW-1185">Reference proteome</keyword>
<feature type="domain" description="CBM2" evidence="2">
    <location>
        <begin position="4"/>
        <end position="104"/>
    </location>
</feature>
<dbReference type="Gene3D" id="2.60.40.290">
    <property type="match status" value="1"/>
</dbReference>
<accession>A0ABS0H1K8</accession>
<dbReference type="InterPro" id="IPR001919">
    <property type="entry name" value="CBD2"/>
</dbReference>
<name>A0ABS0H1K8_9ACTN</name>
<gene>
    <name evidence="3" type="ORF">I0C86_25775</name>
</gene>
<reference evidence="3 4" key="1">
    <citation type="submission" date="2020-11" db="EMBL/GenBank/DDBJ databases">
        <title>A novel isolate from a Black sea contaminated sediment with potential to produce alkanes: Plantactinospora alkalitolerans sp. nov.</title>
        <authorList>
            <person name="Carro L."/>
            <person name="Veyisoglu A."/>
            <person name="Guven K."/>
            <person name="Schumann P."/>
            <person name="Klenk H.-P."/>
            <person name="Sahin N."/>
        </authorList>
    </citation>
    <scope>NUCLEOTIDE SEQUENCE [LARGE SCALE GENOMIC DNA]</scope>
    <source>
        <strain evidence="3 4">S1510</strain>
    </source>
</reference>
<evidence type="ECO:0000259" key="2">
    <source>
        <dbReference type="PROSITE" id="PS51173"/>
    </source>
</evidence>
<comment type="caution">
    <text evidence="3">The sequence shown here is derived from an EMBL/GenBank/DDBJ whole genome shotgun (WGS) entry which is preliminary data.</text>
</comment>